<evidence type="ECO:0000256" key="1">
    <source>
        <dbReference type="ARBA" id="ARBA00004651"/>
    </source>
</evidence>
<sequence length="431" mass="48564">MSILDVIFWVLRQIRQRLLESILIILGIALGVGAICNVLGLIEGFNKQASDIINSINGRTFQIVPSQIEFKSDESTPLKRFYSEKEVVNLTFDDYLEFKKANLEGIKYVWISRMVREISGGMQDRSDLKAFKTQSGDRGEYDIEFCLATPEIFAVADLNLLKGDIFRDFDVINKNKVVVLGDELAKLYFGEQNPVGQELWLRFGKFKVIGVVHKDVDVKKRDYITGIGASDKLNKIAYIPYFSYKFDADENLLVECIYIMADEGVDLNKFYNNLKNIVRYRYPNGIGIHGRYLYQNKIKNSFINIGKLIVIFSCAVLLIASINILNLMMARVLRRYKHIGISAALGASRKDIFILFLVEAIILGVFGNLLGMAIAFGGLKLLSQLVNYPLSLTLFTWVVGSGITLLISLIFGLYPAIQASQVCPVDALRVD</sequence>
<reference evidence="10 11" key="1">
    <citation type="submission" date="2016-07" db="EMBL/GenBank/DDBJ databases">
        <title>Genome and transcriptome analysis of iron-reducing fermentative bacteria Anoxybacter fermentans.</title>
        <authorList>
            <person name="Zeng X."/>
            <person name="Shao Z."/>
        </authorList>
    </citation>
    <scope>NUCLEOTIDE SEQUENCE [LARGE SCALE GENOMIC DNA]</scope>
    <source>
        <strain evidence="10 11">DY22613</strain>
    </source>
</reference>
<dbReference type="InterPro" id="IPR003838">
    <property type="entry name" value="ABC3_permease_C"/>
</dbReference>
<feature type="transmembrane region" description="Helical" evidence="7">
    <location>
        <begin position="308"/>
        <end position="333"/>
    </location>
</feature>
<organism evidence="10 11">
    <name type="scientific">Anoxybacter fermentans</name>
    <dbReference type="NCBI Taxonomy" id="1323375"/>
    <lineage>
        <taxon>Bacteria</taxon>
        <taxon>Bacillati</taxon>
        <taxon>Bacillota</taxon>
        <taxon>Clostridia</taxon>
        <taxon>Halanaerobiales</taxon>
        <taxon>Anoxybacter</taxon>
    </lineage>
</organism>
<keyword evidence="2" id="KW-1003">Cell membrane</keyword>
<evidence type="ECO:0000259" key="8">
    <source>
        <dbReference type="Pfam" id="PF02687"/>
    </source>
</evidence>
<dbReference type="Proteomes" id="UP000267250">
    <property type="component" value="Chromosome"/>
</dbReference>
<name>A0A3Q9HQM1_9FIRM</name>
<evidence type="ECO:0000256" key="3">
    <source>
        <dbReference type="ARBA" id="ARBA00022692"/>
    </source>
</evidence>
<feature type="domain" description="ABC3 transporter permease C-terminal" evidence="8">
    <location>
        <begin position="311"/>
        <end position="420"/>
    </location>
</feature>
<gene>
    <name evidence="10" type="ORF">BBF96_09245</name>
</gene>
<dbReference type="InterPro" id="IPR025857">
    <property type="entry name" value="MacB_PCD"/>
</dbReference>
<dbReference type="InterPro" id="IPR050250">
    <property type="entry name" value="Macrolide_Exporter_MacB"/>
</dbReference>
<feature type="transmembrane region" description="Helical" evidence="7">
    <location>
        <begin position="21"/>
        <end position="42"/>
    </location>
</feature>
<accession>A0A3Q9HQM1</accession>
<protein>
    <recommendedName>
        <fullName evidence="12">ABC transporter permease</fullName>
    </recommendedName>
</protein>
<feature type="domain" description="MacB-like periplasmic core" evidence="9">
    <location>
        <begin position="21"/>
        <end position="276"/>
    </location>
</feature>
<evidence type="ECO:0000256" key="6">
    <source>
        <dbReference type="ARBA" id="ARBA00038076"/>
    </source>
</evidence>
<evidence type="ECO:0000259" key="9">
    <source>
        <dbReference type="Pfam" id="PF12704"/>
    </source>
</evidence>
<keyword evidence="3 7" id="KW-0812">Transmembrane</keyword>
<evidence type="ECO:0000256" key="2">
    <source>
        <dbReference type="ARBA" id="ARBA00022475"/>
    </source>
</evidence>
<dbReference type="PANTHER" id="PTHR30572">
    <property type="entry name" value="MEMBRANE COMPONENT OF TRANSPORTER-RELATED"/>
    <property type="match status" value="1"/>
</dbReference>
<evidence type="ECO:0000313" key="11">
    <source>
        <dbReference type="Proteomes" id="UP000267250"/>
    </source>
</evidence>
<evidence type="ECO:0000256" key="4">
    <source>
        <dbReference type="ARBA" id="ARBA00022989"/>
    </source>
</evidence>
<keyword evidence="4 7" id="KW-1133">Transmembrane helix</keyword>
<feature type="transmembrane region" description="Helical" evidence="7">
    <location>
        <begin position="394"/>
        <end position="414"/>
    </location>
</feature>
<evidence type="ECO:0000256" key="7">
    <source>
        <dbReference type="SAM" id="Phobius"/>
    </source>
</evidence>
<dbReference type="AlphaFoldDB" id="A0A3Q9HQM1"/>
<dbReference type="RefSeq" id="WP_127016896.1">
    <property type="nucleotide sequence ID" value="NZ_CP016379.1"/>
</dbReference>
<dbReference type="Pfam" id="PF02687">
    <property type="entry name" value="FtsX"/>
    <property type="match status" value="1"/>
</dbReference>
<dbReference type="OrthoDB" id="9770036at2"/>
<evidence type="ECO:0008006" key="12">
    <source>
        <dbReference type="Google" id="ProtNLM"/>
    </source>
</evidence>
<dbReference type="Pfam" id="PF12704">
    <property type="entry name" value="MacB_PCD"/>
    <property type="match status" value="1"/>
</dbReference>
<dbReference type="KEGG" id="aft:BBF96_09245"/>
<evidence type="ECO:0000313" key="10">
    <source>
        <dbReference type="EMBL" id="AZR73556.1"/>
    </source>
</evidence>
<dbReference type="PANTHER" id="PTHR30572:SF4">
    <property type="entry name" value="ABC TRANSPORTER PERMEASE YTRF"/>
    <property type="match status" value="1"/>
</dbReference>
<keyword evidence="5 7" id="KW-0472">Membrane</keyword>
<comment type="subcellular location">
    <subcellularLocation>
        <location evidence="1">Cell membrane</location>
        <topology evidence="1">Multi-pass membrane protein</topology>
    </subcellularLocation>
</comment>
<keyword evidence="11" id="KW-1185">Reference proteome</keyword>
<dbReference type="GO" id="GO:0022857">
    <property type="term" value="F:transmembrane transporter activity"/>
    <property type="evidence" value="ECO:0007669"/>
    <property type="project" value="TreeGrafter"/>
</dbReference>
<dbReference type="EMBL" id="CP016379">
    <property type="protein sequence ID" value="AZR73556.1"/>
    <property type="molecule type" value="Genomic_DNA"/>
</dbReference>
<proteinExistence type="inferred from homology"/>
<feature type="transmembrane region" description="Helical" evidence="7">
    <location>
        <begin position="353"/>
        <end position="374"/>
    </location>
</feature>
<dbReference type="GO" id="GO:0005886">
    <property type="term" value="C:plasma membrane"/>
    <property type="evidence" value="ECO:0007669"/>
    <property type="project" value="UniProtKB-SubCell"/>
</dbReference>
<comment type="similarity">
    <text evidence="6">Belongs to the ABC-4 integral membrane protein family.</text>
</comment>
<evidence type="ECO:0000256" key="5">
    <source>
        <dbReference type="ARBA" id="ARBA00023136"/>
    </source>
</evidence>